<evidence type="ECO:0000313" key="1">
    <source>
        <dbReference type="EMBL" id="KAJ6260042.1"/>
    </source>
</evidence>
<comment type="caution">
    <text evidence="1">The sequence shown here is derived from an EMBL/GenBank/DDBJ whole genome shotgun (WGS) entry which is preliminary data.</text>
</comment>
<reference evidence="1" key="1">
    <citation type="submission" date="2023-01" db="EMBL/GenBank/DDBJ databases">
        <title>The chitinases involved in constricting ring structure development in the nematode-trapping fungus Drechslerella dactyloides.</title>
        <authorList>
            <person name="Wang R."/>
            <person name="Zhang L."/>
            <person name="Tang P."/>
            <person name="Li S."/>
            <person name="Liang L."/>
        </authorList>
    </citation>
    <scope>NUCLEOTIDE SEQUENCE</scope>
    <source>
        <strain evidence="1">YMF1.00031</strain>
    </source>
</reference>
<keyword evidence="2" id="KW-1185">Reference proteome</keyword>
<dbReference type="Proteomes" id="UP001221413">
    <property type="component" value="Unassembled WGS sequence"/>
</dbReference>
<dbReference type="AlphaFoldDB" id="A0AAD6IX96"/>
<protein>
    <submittedName>
        <fullName evidence="1">Uncharacterized protein</fullName>
    </submittedName>
</protein>
<accession>A0AAD6IX96</accession>
<evidence type="ECO:0000313" key="2">
    <source>
        <dbReference type="Proteomes" id="UP001221413"/>
    </source>
</evidence>
<name>A0AAD6IX96_DREDA</name>
<gene>
    <name evidence="1" type="ORF">Dda_5688</name>
</gene>
<dbReference type="EMBL" id="JAQGDS010000006">
    <property type="protein sequence ID" value="KAJ6260042.1"/>
    <property type="molecule type" value="Genomic_DNA"/>
</dbReference>
<sequence>MHNNVSRKRTTEDKKPGCGIELVTDLCGATHFNLLSLDADPFKTKSSYDAQTHKGDRDVESLRQAEIVGAQDPRKKFGGESGFQACSTGNQNNLGVEVWNFRGQVLQELVVKDVLCNRHSERTAEGLREDDDGSTGSDIP</sequence>
<proteinExistence type="predicted"/>
<organism evidence="1 2">
    <name type="scientific">Drechslerella dactyloides</name>
    <name type="common">Nematode-trapping fungus</name>
    <name type="synonym">Arthrobotrys dactyloides</name>
    <dbReference type="NCBI Taxonomy" id="74499"/>
    <lineage>
        <taxon>Eukaryota</taxon>
        <taxon>Fungi</taxon>
        <taxon>Dikarya</taxon>
        <taxon>Ascomycota</taxon>
        <taxon>Pezizomycotina</taxon>
        <taxon>Orbiliomycetes</taxon>
        <taxon>Orbiliales</taxon>
        <taxon>Orbiliaceae</taxon>
        <taxon>Drechslerella</taxon>
    </lineage>
</organism>